<organism evidence="1 2">
    <name type="scientific">Ataeniobius toweri</name>
    <dbReference type="NCBI Taxonomy" id="208326"/>
    <lineage>
        <taxon>Eukaryota</taxon>
        <taxon>Metazoa</taxon>
        <taxon>Chordata</taxon>
        <taxon>Craniata</taxon>
        <taxon>Vertebrata</taxon>
        <taxon>Euteleostomi</taxon>
        <taxon>Actinopterygii</taxon>
        <taxon>Neopterygii</taxon>
        <taxon>Teleostei</taxon>
        <taxon>Neoteleostei</taxon>
        <taxon>Acanthomorphata</taxon>
        <taxon>Ovalentaria</taxon>
        <taxon>Atherinomorphae</taxon>
        <taxon>Cyprinodontiformes</taxon>
        <taxon>Goodeidae</taxon>
        <taxon>Ataeniobius</taxon>
    </lineage>
</organism>
<name>A0ABU7B584_9TELE</name>
<gene>
    <name evidence="1" type="primary">IFT88_2</name>
    <name evidence="1" type="ORF">ATANTOWER_006813</name>
</gene>
<dbReference type="PANTHER" id="PTHR44117">
    <property type="entry name" value="INTRAFLAGELLAR TRANSPORT PROTEIN 88 HOMOLOG"/>
    <property type="match status" value="1"/>
</dbReference>
<evidence type="ECO:0000313" key="1">
    <source>
        <dbReference type="EMBL" id="MED6245702.1"/>
    </source>
</evidence>
<sequence>MENVHLAVEDDDLYSGYNDYNPTFDSEELENDVGFQQAVRTSHGRRPPMTAKFPGTAIGGRPLASSFGSRIPMASSMGRPMTGAVQVRGINPMRVIVFSSAACLP</sequence>
<comment type="caution">
    <text evidence="1">The sequence shown here is derived from an EMBL/GenBank/DDBJ whole genome shotgun (WGS) entry which is preliminary data.</text>
</comment>
<protein>
    <submittedName>
        <fullName evidence="1">Intraflagellar transport protein 88</fullName>
    </submittedName>
</protein>
<reference evidence="1 2" key="1">
    <citation type="submission" date="2021-07" db="EMBL/GenBank/DDBJ databases">
        <authorList>
            <person name="Palmer J.M."/>
        </authorList>
    </citation>
    <scope>NUCLEOTIDE SEQUENCE [LARGE SCALE GENOMIC DNA]</scope>
    <source>
        <strain evidence="1 2">AT_MEX2019</strain>
        <tissue evidence="1">Muscle</tissue>
    </source>
</reference>
<keyword evidence="2" id="KW-1185">Reference proteome</keyword>
<evidence type="ECO:0000313" key="2">
    <source>
        <dbReference type="Proteomes" id="UP001345963"/>
    </source>
</evidence>
<dbReference type="PANTHER" id="PTHR44117:SF1">
    <property type="entry name" value="INTRAFLAGELLAR TRANSPORT PROTEIN 88 HOMOLOG"/>
    <property type="match status" value="1"/>
</dbReference>
<accession>A0ABU7B584</accession>
<proteinExistence type="predicted"/>
<dbReference type="Proteomes" id="UP001345963">
    <property type="component" value="Unassembled WGS sequence"/>
</dbReference>
<dbReference type="EMBL" id="JAHUTI010041115">
    <property type="protein sequence ID" value="MED6245702.1"/>
    <property type="molecule type" value="Genomic_DNA"/>
</dbReference>